<keyword evidence="1" id="KW-0418">Kinase</keyword>
<feature type="domain" description="Histidine kinase/HSP90-like ATPase" evidence="2">
    <location>
        <begin position="11"/>
        <end position="117"/>
    </location>
</feature>
<evidence type="ECO:0000313" key="3">
    <source>
        <dbReference type="EMBL" id="GHC73806.1"/>
    </source>
</evidence>
<dbReference type="AlphaFoldDB" id="A0A918U0R5"/>
<keyword evidence="1" id="KW-0808">Transferase</keyword>
<sequence length="190" mass="20193">MTPRPDCSLVFPPHPAWVRTAREAVRTMLTAARRTDLAETAVALTSEAVTNAVNACLAKGCRTPVTLSAEWAGPGNLRVLVHDGAAGLPVRRGMASLDAESGRGLMLIERGADAWGVCTHGPGRGKATWFVVGAPPVRAPRSPVGCADCTRLETARREAVSGGDRRRIDDANVAVRSHFRDVHLLPARTC</sequence>
<accession>A0A918U0R5</accession>
<reference evidence="3" key="2">
    <citation type="submission" date="2020-09" db="EMBL/GenBank/DDBJ databases">
        <authorList>
            <person name="Sun Q."/>
            <person name="Ohkuma M."/>
        </authorList>
    </citation>
    <scope>NUCLEOTIDE SEQUENCE</scope>
    <source>
        <strain evidence="3">JCM 4633</strain>
    </source>
</reference>
<organism evidence="3 4">
    <name type="scientific">Streptomyces cinnamoneus</name>
    <name type="common">Streptoverticillium cinnamoneum</name>
    <dbReference type="NCBI Taxonomy" id="53446"/>
    <lineage>
        <taxon>Bacteria</taxon>
        <taxon>Bacillati</taxon>
        <taxon>Actinomycetota</taxon>
        <taxon>Actinomycetes</taxon>
        <taxon>Kitasatosporales</taxon>
        <taxon>Streptomycetaceae</taxon>
        <taxon>Streptomyces</taxon>
        <taxon>Streptomyces cinnamoneus group</taxon>
    </lineage>
</organism>
<dbReference type="EMBL" id="BMVB01000041">
    <property type="protein sequence ID" value="GHC73806.1"/>
    <property type="molecule type" value="Genomic_DNA"/>
</dbReference>
<dbReference type="Pfam" id="PF13581">
    <property type="entry name" value="HATPase_c_2"/>
    <property type="match status" value="1"/>
</dbReference>
<reference evidence="3" key="1">
    <citation type="journal article" date="2014" name="Int. J. Syst. Evol. Microbiol.">
        <title>Complete genome sequence of Corynebacterium casei LMG S-19264T (=DSM 44701T), isolated from a smear-ripened cheese.</title>
        <authorList>
            <consortium name="US DOE Joint Genome Institute (JGI-PGF)"/>
            <person name="Walter F."/>
            <person name="Albersmeier A."/>
            <person name="Kalinowski J."/>
            <person name="Ruckert C."/>
        </authorList>
    </citation>
    <scope>NUCLEOTIDE SEQUENCE</scope>
    <source>
        <strain evidence="3">JCM 4633</strain>
    </source>
</reference>
<dbReference type="PANTHER" id="PTHR35526:SF3">
    <property type="entry name" value="ANTI-SIGMA-F FACTOR RSBW"/>
    <property type="match status" value="1"/>
</dbReference>
<dbReference type="RefSeq" id="WP_190113202.1">
    <property type="nucleotide sequence ID" value="NZ_BMVB01000041.1"/>
</dbReference>
<evidence type="ECO:0000313" key="4">
    <source>
        <dbReference type="Proteomes" id="UP000646244"/>
    </source>
</evidence>
<evidence type="ECO:0000259" key="2">
    <source>
        <dbReference type="Pfam" id="PF13581"/>
    </source>
</evidence>
<dbReference type="GO" id="GO:0004674">
    <property type="term" value="F:protein serine/threonine kinase activity"/>
    <property type="evidence" value="ECO:0007669"/>
    <property type="project" value="UniProtKB-KW"/>
</dbReference>
<name>A0A918U0R5_STRCJ</name>
<dbReference type="PANTHER" id="PTHR35526">
    <property type="entry name" value="ANTI-SIGMA-F FACTOR RSBW-RELATED"/>
    <property type="match status" value="1"/>
</dbReference>
<evidence type="ECO:0000256" key="1">
    <source>
        <dbReference type="ARBA" id="ARBA00022527"/>
    </source>
</evidence>
<dbReference type="InterPro" id="IPR050267">
    <property type="entry name" value="Anti-sigma-factor_SerPK"/>
</dbReference>
<dbReference type="SUPFAM" id="SSF55874">
    <property type="entry name" value="ATPase domain of HSP90 chaperone/DNA topoisomerase II/histidine kinase"/>
    <property type="match status" value="1"/>
</dbReference>
<dbReference type="Gene3D" id="3.30.565.10">
    <property type="entry name" value="Histidine kinase-like ATPase, C-terminal domain"/>
    <property type="match status" value="1"/>
</dbReference>
<proteinExistence type="predicted"/>
<keyword evidence="1" id="KW-0723">Serine/threonine-protein kinase</keyword>
<dbReference type="CDD" id="cd16936">
    <property type="entry name" value="HATPase_RsbW-like"/>
    <property type="match status" value="1"/>
</dbReference>
<dbReference type="InterPro" id="IPR036890">
    <property type="entry name" value="HATPase_C_sf"/>
</dbReference>
<dbReference type="InterPro" id="IPR003594">
    <property type="entry name" value="HATPase_dom"/>
</dbReference>
<comment type="caution">
    <text evidence="3">The sequence shown here is derived from an EMBL/GenBank/DDBJ whole genome shotgun (WGS) entry which is preliminary data.</text>
</comment>
<dbReference type="Proteomes" id="UP000646244">
    <property type="component" value="Unassembled WGS sequence"/>
</dbReference>
<protein>
    <recommendedName>
        <fullName evidence="2">Histidine kinase/HSP90-like ATPase domain-containing protein</fullName>
    </recommendedName>
</protein>
<gene>
    <name evidence="3" type="ORF">GCM10010507_61370</name>
</gene>